<dbReference type="PROSITE" id="PS51462">
    <property type="entry name" value="NUDIX"/>
    <property type="match status" value="1"/>
</dbReference>
<evidence type="ECO:0000256" key="5">
    <source>
        <dbReference type="ARBA" id="ARBA00022842"/>
    </source>
</evidence>
<accession>A0A0C3PWG9</accession>
<dbReference type="PANTHER" id="PTHR12318">
    <property type="entry name" value="TESTOSTERONE-REGULATED PROTEIN RP2"/>
    <property type="match status" value="1"/>
</dbReference>
<dbReference type="InterPro" id="IPR039121">
    <property type="entry name" value="NUDT19"/>
</dbReference>
<dbReference type="OrthoDB" id="1695362at2759"/>
<keyword evidence="3" id="KW-0479">Metal-binding</keyword>
<evidence type="ECO:0000256" key="1">
    <source>
        <dbReference type="ARBA" id="ARBA00001936"/>
    </source>
</evidence>
<organism evidence="8 9">
    <name type="scientific">Phlebiopsis gigantea (strain 11061_1 CR5-6)</name>
    <name type="common">White-rot fungus</name>
    <name type="synonym">Peniophora gigantea</name>
    <dbReference type="NCBI Taxonomy" id="745531"/>
    <lineage>
        <taxon>Eukaryota</taxon>
        <taxon>Fungi</taxon>
        <taxon>Dikarya</taxon>
        <taxon>Basidiomycota</taxon>
        <taxon>Agaricomycotina</taxon>
        <taxon>Agaricomycetes</taxon>
        <taxon>Polyporales</taxon>
        <taxon>Phanerochaetaceae</taxon>
        <taxon>Phlebiopsis</taxon>
    </lineage>
</organism>
<dbReference type="HOGENOM" id="CLU_2489454_0_0_1"/>
<evidence type="ECO:0000256" key="6">
    <source>
        <dbReference type="ARBA" id="ARBA00023211"/>
    </source>
</evidence>
<dbReference type="STRING" id="745531.A0A0C3PWG9"/>
<keyword evidence="4" id="KW-0378">Hydrolase</keyword>
<evidence type="ECO:0000256" key="2">
    <source>
        <dbReference type="ARBA" id="ARBA00001946"/>
    </source>
</evidence>
<evidence type="ECO:0000256" key="4">
    <source>
        <dbReference type="ARBA" id="ARBA00022801"/>
    </source>
</evidence>
<dbReference type="InterPro" id="IPR015797">
    <property type="entry name" value="NUDIX_hydrolase-like_dom_sf"/>
</dbReference>
<protein>
    <recommendedName>
        <fullName evidence="7">Nudix hydrolase domain-containing protein</fullName>
    </recommendedName>
</protein>
<dbReference type="PANTHER" id="PTHR12318:SF0">
    <property type="entry name" value="ACYL-COENZYME A DIPHOSPHATASE NUDT19"/>
    <property type="match status" value="1"/>
</dbReference>
<dbReference type="InterPro" id="IPR000086">
    <property type="entry name" value="NUDIX_hydrolase_dom"/>
</dbReference>
<comment type="cofactor">
    <cofactor evidence="2">
        <name>Mg(2+)</name>
        <dbReference type="ChEBI" id="CHEBI:18420"/>
    </cofactor>
</comment>
<dbReference type="Pfam" id="PF00293">
    <property type="entry name" value="NUDIX"/>
    <property type="match status" value="1"/>
</dbReference>
<keyword evidence="9" id="KW-1185">Reference proteome</keyword>
<keyword evidence="6" id="KW-0464">Manganese</keyword>
<proteinExistence type="predicted"/>
<dbReference type="GO" id="GO:0046872">
    <property type="term" value="F:metal ion binding"/>
    <property type="evidence" value="ECO:0007669"/>
    <property type="project" value="UniProtKB-KW"/>
</dbReference>
<gene>
    <name evidence="8" type="ORF">PHLGIDRAFT_113803</name>
</gene>
<comment type="cofactor">
    <cofactor evidence="1">
        <name>Mn(2+)</name>
        <dbReference type="ChEBI" id="CHEBI:29035"/>
    </cofactor>
</comment>
<keyword evidence="5" id="KW-0460">Magnesium</keyword>
<sequence length="87" mass="8995">MAAPAVPRPSASLIVINARNEVLLVHRNPRASSFAGMHVFPGGNFDAAQDGDLATTAVRETFEETGLLLAAGAALPAGDVLERARAD</sequence>
<reference evidence="8 9" key="1">
    <citation type="journal article" date="2014" name="PLoS Genet.">
        <title>Analysis of the Phlebiopsis gigantea genome, transcriptome and secretome provides insight into its pioneer colonization strategies of wood.</title>
        <authorList>
            <person name="Hori C."/>
            <person name="Ishida T."/>
            <person name="Igarashi K."/>
            <person name="Samejima M."/>
            <person name="Suzuki H."/>
            <person name="Master E."/>
            <person name="Ferreira P."/>
            <person name="Ruiz-Duenas F.J."/>
            <person name="Held B."/>
            <person name="Canessa P."/>
            <person name="Larrondo L.F."/>
            <person name="Schmoll M."/>
            <person name="Druzhinina I.S."/>
            <person name="Kubicek C.P."/>
            <person name="Gaskell J.A."/>
            <person name="Kersten P."/>
            <person name="St John F."/>
            <person name="Glasner J."/>
            <person name="Sabat G."/>
            <person name="Splinter BonDurant S."/>
            <person name="Syed K."/>
            <person name="Yadav J."/>
            <person name="Mgbeahuruike A.C."/>
            <person name="Kovalchuk A."/>
            <person name="Asiegbu F.O."/>
            <person name="Lackner G."/>
            <person name="Hoffmeister D."/>
            <person name="Rencoret J."/>
            <person name="Gutierrez A."/>
            <person name="Sun H."/>
            <person name="Lindquist E."/>
            <person name="Barry K."/>
            <person name="Riley R."/>
            <person name="Grigoriev I.V."/>
            <person name="Henrissat B."/>
            <person name="Kues U."/>
            <person name="Berka R.M."/>
            <person name="Martinez A.T."/>
            <person name="Covert S.F."/>
            <person name="Blanchette R.A."/>
            <person name="Cullen D."/>
        </authorList>
    </citation>
    <scope>NUCLEOTIDE SEQUENCE [LARGE SCALE GENOMIC DNA]</scope>
    <source>
        <strain evidence="8 9">11061_1 CR5-6</strain>
    </source>
</reference>
<evidence type="ECO:0000259" key="7">
    <source>
        <dbReference type="PROSITE" id="PS51462"/>
    </source>
</evidence>
<dbReference type="AlphaFoldDB" id="A0A0C3PWG9"/>
<dbReference type="GO" id="GO:0005739">
    <property type="term" value="C:mitochondrion"/>
    <property type="evidence" value="ECO:0007669"/>
    <property type="project" value="TreeGrafter"/>
</dbReference>
<dbReference type="SUPFAM" id="SSF55811">
    <property type="entry name" value="Nudix"/>
    <property type="match status" value="1"/>
</dbReference>
<evidence type="ECO:0000313" key="9">
    <source>
        <dbReference type="Proteomes" id="UP000053257"/>
    </source>
</evidence>
<dbReference type="Proteomes" id="UP000053257">
    <property type="component" value="Unassembled WGS sequence"/>
</dbReference>
<dbReference type="GO" id="GO:0016818">
    <property type="term" value="F:hydrolase activity, acting on acid anhydrides, in phosphorus-containing anhydrides"/>
    <property type="evidence" value="ECO:0007669"/>
    <property type="project" value="InterPro"/>
</dbReference>
<evidence type="ECO:0000313" key="8">
    <source>
        <dbReference type="EMBL" id="KIP12328.1"/>
    </source>
</evidence>
<name>A0A0C3PWG9_PHLG1</name>
<dbReference type="EMBL" id="KN840440">
    <property type="protein sequence ID" value="KIP12328.1"/>
    <property type="molecule type" value="Genomic_DNA"/>
</dbReference>
<dbReference type="Gene3D" id="3.90.79.10">
    <property type="entry name" value="Nucleoside Triphosphate Pyrophosphohydrolase"/>
    <property type="match status" value="1"/>
</dbReference>
<evidence type="ECO:0000256" key="3">
    <source>
        <dbReference type="ARBA" id="ARBA00022723"/>
    </source>
</evidence>
<feature type="non-terminal residue" evidence="8">
    <location>
        <position position="87"/>
    </location>
</feature>
<feature type="domain" description="Nudix hydrolase" evidence="7">
    <location>
        <begin position="6"/>
        <end position="87"/>
    </location>
</feature>